<comment type="subcellular location">
    <subcellularLocation>
        <location evidence="1">Membrane</location>
        <topology evidence="1">Multi-pass membrane protein</topology>
    </subcellularLocation>
</comment>
<dbReference type="PANTHER" id="PTHR48022">
    <property type="entry name" value="PLASTIDIC GLUCOSE TRANSPORTER 4"/>
    <property type="match status" value="1"/>
</dbReference>
<feature type="domain" description="Major facilitator superfamily (MFS) profile" evidence="9">
    <location>
        <begin position="13"/>
        <end position="460"/>
    </location>
</feature>
<gene>
    <name evidence="10" type="ORF">N7492_009257</name>
</gene>
<feature type="transmembrane region" description="Helical" evidence="8">
    <location>
        <begin position="89"/>
        <end position="111"/>
    </location>
</feature>
<proteinExistence type="inferred from homology"/>
<evidence type="ECO:0000256" key="6">
    <source>
        <dbReference type="ARBA" id="ARBA00023136"/>
    </source>
</evidence>
<name>A0A9W9HWS6_9EURO</name>
<dbReference type="GO" id="GO:0005351">
    <property type="term" value="F:carbohydrate:proton symporter activity"/>
    <property type="evidence" value="ECO:0007669"/>
    <property type="project" value="TreeGrafter"/>
</dbReference>
<feature type="transmembrane region" description="Helical" evidence="8">
    <location>
        <begin position="313"/>
        <end position="335"/>
    </location>
</feature>
<dbReference type="PANTHER" id="PTHR48022:SF28">
    <property type="entry name" value="MAJOR FACILITATOR SUPERFAMILY (MFS) PROFILE DOMAIN-CONTAINING PROTEIN-RELATED"/>
    <property type="match status" value="1"/>
</dbReference>
<evidence type="ECO:0000256" key="8">
    <source>
        <dbReference type="SAM" id="Phobius"/>
    </source>
</evidence>
<dbReference type="EMBL" id="JAPQKO010000006">
    <property type="protein sequence ID" value="KAJ5156454.1"/>
    <property type="molecule type" value="Genomic_DNA"/>
</dbReference>
<feature type="transmembrane region" description="Helical" evidence="8">
    <location>
        <begin position="178"/>
        <end position="200"/>
    </location>
</feature>
<organism evidence="10 11">
    <name type="scientific">Penicillium capsulatum</name>
    <dbReference type="NCBI Taxonomy" id="69766"/>
    <lineage>
        <taxon>Eukaryota</taxon>
        <taxon>Fungi</taxon>
        <taxon>Dikarya</taxon>
        <taxon>Ascomycota</taxon>
        <taxon>Pezizomycotina</taxon>
        <taxon>Eurotiomycetes</taxon>
        <taxon>Eurotiomycetidae</taxon>
        <taxon>Eurotiales</taxon>
        <taxon>Aspergillaceae</taxon>
        <taxon>Penicillium</taxon>
    </lineage>
</organism>
<evidence type="ECO:0000313" key="11">
    <source>
        <dbReference type="Proteomes" id="UP001146351"/>
    </source>
</evidence>
<evidence type="ECO:0000256" key="4">
    <source>
        <dbReference type="ARBA" id="ARBA00022692"/>
    </source>
</evidence>
<dbReference type="Pfam" id="PF00083">
    <property type="entry name" value="Sugar_tr"/>
    <property type="match status" value="1"/>
</dbReference>
<feature type="transmembrane region" description="Helical" evidence="8">
    <location>
        <begin position="283"/>
        <end position="301"/>
    </location>
</feature>
<evidence type="ECO:0000256" key="3">
    <source>
        <dbReference type="ARBA" id="ARBA00022448"/>
    </source>
</evidence>
<feature type="transmembrane region" description="Helical" evidence="8">
    <location>
        <begin position="438"/>
        <end position="456"/>
    </location>
</feature>
<protein>
    <recommendedName>
        <fullName evidence="9">Major facilitator superfamily (MFS) profile domain-containing protein</fullName>
    </recommendedName>
</protein>
<evidence type="ECO:0000256" key="5">
    <source>
        <dbReference type="ARBA" id="ARBA00022989"/>
    </source>
</evidence>
<feature type="transmembrane region" description="Helical" evidence="8">
    <location>
        <begin position="64"/>
        <end position="82"/>
    </location>
</feature>
<dbReference type="OrthoDB" id="6133115at2759"/>
<accession>A0A9W9HWS6</accession>
<feature type="transmembrane region" description="Helical" evidence="8">
    <location>
        <begin position="9"/>
        <end position="26"/>
    </location>
</feature>
<dbReference type="InterPro" id="IPR005828">
    <property type="entry name" value="MFS_sugar_transport-like"/>
</dbReference>
<feature type="transmembrane region" description="Helical" evidence="8">
    <location>
        <begin position="342"/>
        <end position="362"/>
    </location>
</feature>
<dbReference type="SUPFAM" id="SSF103473">
    <property type="entry name" value="MFS general substrate transporter"/>
    <property type="match status" value="1"/>
</dbReference>
<dbReference type="InterPro" id="IPR036259">
    <property type="entry name" value="MFS_trans_sf"/>
</dbReference>
<dbReference type="AlphaFoldDB" id="A0A9W9HWS6"/>
<comment type="similarity">
    <text evidence="2 7">Belongs to the major facilitator superfamily. Sugar transporter (TC 2.A.1.1) family.</text>
</comment>
<feature type="transmembrane region" description="Helical" evidence="8">
    <location>
        <begin position="368"/>
        <end position="395"/>
    </location>
</feature>
<evidence type="ECO:0000256" key="1">
    <source>
        <dbReference type="ARBA" id="ARBA00004141"/>
    </source>
</evidence>
<dbReference type="Proteomes" id="UP001146351">
    <property type="component" value="Unassembled WGS sequence"/>
</dbReference>
<reference evidence="10" key="2">
    <citation type="journal article" date="2023" name="IMA Fungus">
        <title>Comparative genomic study of the Penicillium genus elucidates a diverse pangenome and 15 lateral gene transfer events.</title>
        <authorList>
            <person name="Petersen C."/>
            <person name="Sorensen T."/>
            <person name="Nielsen M.R."/>
            <person name="Sondergaard T.E."/>
            <person name="Sorensen J.L."/>
            <person name="Fitzpatrick D.A."/>
            <person name="Frisvad J.C."/>
            <person name="Nielsen K.L."/>
        </authorList>
    </citation>
    <scope>NUCLEOTIDE SEQUENCE</scope>
    <source>
        <strain evidence="10">IBT 21917</strain>
    </source>
</reference>
<dbReference type="InterPro" id="IPR050360">
    <property type="entry name" value="MFS_Sugar_Transporters"/>
</dbReference>
<sequence length="509" mass="55730">MSFLVGRQLSWAITATAGSGFLLFGYDQGVMSSLLTGDAFVARFPEIDTTKTGHGSSSLQGTVVAIYEIGCFLGAIVSLFIGEKVGRRMCIMAGCVILTIGAALQCSAYGIPQLIVGRIVAGIGNGLNTSTIPVWHSELSKAASRGKGLAIELAINIFGVMLSYWVDYGFSYNKTEAQFRVPIAIQIAFAIATFIGVLFLPESPRWLIKHGHEENARTVIWRLQDNASRIDESDAGVNFEVREIAQTVREETEASSEGSFKMLLHDGPQRFRYRTLLGMGGQMMQQVSGINLITYYATVIFEDSVGMSHNTALLLAGFNGVAYFFSAMVPIWVIDRLGRRKLMLFAAAGQGACMAVLAGTVWDGGHQAGLVATVMLFLFNFFFGVGLLGVAWLLPAEYAPLAIRTRAAALATATNWIFTFLVVEITPVSIHSIGYGTYIYFAVFNFCFLPLIYFFYPEPRNLTLEQIDRLFTGEKVQLHWHPSMGMAGDVETRVVQGKDLESSNVQHVE</sequence>
<dbReference type="PROSITE" id="PS50850">
    <property type="entry name" value="MFS"/>
    <property type="match status" value="1"/>
</dbReference>
<evidence type="ECO:0000256" key="7">
    <source>
        <dbReference type="RuleBase" id="RU003346"/>
    </source>
</evidence>
<keyword evidence="6 8" id="KW-0472">Membrane</keyword>
<evidence type="ECO:0000259" key="9">
    <source>
        <dbReference type="PROSITE" id="PS50850"/>
    </source>
</evidence>
<feature type="transmembrane region" description="Helical" evidence="8">
    <location>
        <begin position="148"/>
        <end position="166"/>
    </location>
</feature>
<comment type="caution">
    <text evidence="10">The sequence shown here is derived from an EMBL/GenBank/DDBJ whole genome shotgun (WGS) entry which is preliminary data.</text>
</comment>
<feature type="transmembrane region" description="Helical" evidence="8">
    <location>
        <begin position="117"/>
        <end position="136"/>
    </location>
</feature>
<keyword evidence="4 8" id="KW-0812">Transmembrane</keyword>
<reference evidence="10" key="1">
    <citation type="submission" date="2022-11" db="EMBL/GenBank/DDBJ databases">
        <authorList>
            <person name="Petersen C."/>
        </authorList>
    </citation>
    <scope>NUCLEOTIDE SEQUENCE</scope>
    <source>
        <strain evidence="10">IBT 21917</strain>
    </source>
</reference>
<evidence type="ECO:0000313" key="10">
    <source>
        <dbReference type="EMBL" id="KAJ5156454.1"/>
    </source>
</evidence>
<dbReference type="Gene3D" id="1.20.1250.20">
    <property type="entry name" value="MFS general substrate transporter like domains"/>
    <property type="match status" value="1"/>
</dbReference>
<dbReference type="NCBIfam" id="TIGR00879">
    <property type="entry name" value="SP"/>
    <property type="match status" value="1"/>
</dbReference>
<keyword evidence="3 7" id="KW-0813">Transport</keyword>
<dbReference type="GO" id="GO:0016020">
    <property type="term" value="C:membrane"/>
    <property type="evidence" value="ECO:0007669"/>
    <property type="project" value="UniProtKB-SubCell"/>
</dbReference>
<evidence type="ECO:0000256" key="2">
    <source>
        <dbReference type="ARBA" id="ARBA00010992"/>
    </source>
</evidence>
<keyword evidence="5 8" id="KW-1133">Transmembrane helix</keyword>
<dbReference type="InterPro" id="IPR020846">
    <property type="entry name" value="MFS_dom"/>
</dbReference>
<dbReference type="FunFam" id="1.20.1250.20:FF:000061">
    <property type="entry name" value="MFS sugar transporter"/>
    <property type="match status" value="1"/>
</dbReference>
<dbReference type="InterPro" id="IPR003663">
    <property type="entry name" value="Sugar/inositol_transpt"/>
</dbReference>
<keyword evidence="11" id="KW-1185">Reference proteome</keyword>
<feature type="transmembrane region" description="Helical" evidence="8">
    <location>
        <begin position="407"/>
        <end position="426"/>
    </location>
</feature>
<dbReference type="PRINTS" id="PR00171">
    <property type="entry name" value="SUGRTRNSPORT"/>
</dbReference>